<keyword evidence="3" id="KW-1185">Reference proteome</keyword>
<name>A0A077ZEY6_TRITR</name>
<proteinExistence type="predicted"/>
<reference evidence="2" key="2">
    <citation type="submission" date="2014-03" db="EMBL/GenBank/DDBJ databases">
        <title>The whipworm genome and dual-species transcriptomics of an intimate host-pathogen interaction.</title>
        <authorList>
            <person name="Foth B.J."/>
            <person name="Tsai I.J."/>
            <person name="Reid A.J."/>
            <person name="Bancroft A.J."/>
            <person name="Nichol S."/>
            <person name="Tracey A."/>
            <person name="Holroyd N."/>
            <person name="Cotton J.A."/>
            <person name="Stanley E.J."/>
            <person name="Zarowiecki M."/>
            <person name="Liu J.Z."/>
            <person name="Huckvale T."/>
            <person name="Cooper P.J."/>
            <person name="Grencis R.K."/>
            <person name="Berriman M."/>
        </authorList>
    </citation>
    <scope>NUCLEOTIDE SEQUENCE [LARGE SCALE GENOMIC DNA]</scope>
</reference>
<dbReference type="Proteomes" id="UP000030665">
    <property type="component" value="Unassembled WGS sequence"/>
</dbReference>
<gene>
    <name evidence="2" type="ORF">TTRE_0000673001</name>
</gene>
<keyword evidence="1" id="KW-0812">Transmembrane</keyword>
<dbReference type="AlphaFoldDB" id="A0A077ZEY6"/>
<reference evidence="2" key="1">
    <citation type="submission" date="2014-01" db="EMBL/GenBank/DDBJ databases">
        <authorList>
            <person name="Aslett M."/>
        </authorList>
    </citation>
    <scope>NUCLEOTIDE SEQUENCE</scope>
</reference>
<protein>
    <submittedName>
        <fullName evidence="2">DUF1647 domain containing protein</fullName>
    </submittedName>
</protein>
<dbReference type="InterPro" id="IPR012444">
    <property type="entry name" value="DUF1647"/>
</dbReference>
<evidence type="ECO:0000256" key="1">
    <source>
        <dbReference type="SAM" id="Phobius"/>
    </source>
</evidence>
<dbReference type="EMBL" id="HG806331">
    <property type="protein sequence ID" value="CDW58419.1"/>
    <property type="molecule type" value="Genomic_DNA"/>
</dbReference>
<evidence type="ECO:0000313" key="2">
    <source>
        <dbReference type="EMBL" id="CDW58419.1"/>
    </source>
</evidence>
<feature type="transmembrane region" description="Helical" evidence="1">
    <location>
        <begin position="14"/>
        <end position="32"/>
    </location>
</feature>
<evidence type="ECO:0000313" key="3">
    <source>
        <dbReference type="Proteomes" id="UP000030665"/>
    </source>
</evidence>
<dbReference type="PANTHER" id="PTHR31389:SF4">
    <property type="entry name" value="LD39211P"/>
    <property type="match status" value="1"/>
</dbReference>
<dbReference type="OrthoDB" id="10053392at2759"/>
<keyword evidence="1" id="KW-1133">Transmembrane helix</keyword>
<dbReference type="Pfam" id="PF07801">
    <property type="entry name" value="DUF1647"/>
    <property type="match status" value="1"/>
</dbReference>
<dbReference type="PANTHER" id="PTHR31389">
    <property type="entry name" value="LD39211P"/>
    <property type="match status" value="1"/>
</dbReference>
<organism evidence="2 3">
    <name type="scientific">Trichuris trichiura</name>
    <name type="common">Whipworm</name>
    <name type="synonym">Trichocephalus trichiurus</name>
    <dbReference type="NCBI Taxonomy" id="36087"/>
    <lineage>
        <taxon>Eukaryota</taxon>
        <taxon>Metazoa</taxon>
        <taxon>Ecdysozoa</taxon>
        <taxon>Nematoda</taxon>
        <taxon>Enoplea</taxon>
        <taxon>Dorylaimia</taxon>
        <taxon>Trichinellida</taxon>
        <taxon>Trichuridae</taxon>
        <taxon>Trichuris</taxon>
    </lineage>
</organism>
<sequence>MAVKRTLPSYFRKFIFVVGSSAISLGVLMIIVEYHNALESSLPKLSVVHLDDGRRYHWLSKLWCNETQPSRLCYYHPEDNIRGRPFHENTLRLLKKLNIFDHTERYVDPANYLKENDPVFLTAADSSYFGPVKVAIRSVQEYFPNKTIIFYDLGMTKHEVKELKSFCNLEYVRFPFEDFPGYFRQLTQYRWKPVIVAVRAASSSLFFITMKRS</sequence>
<accession>A0A077ZEY6</accession>
<keyword evidence="1" id="KW-0472">Membrane</keyword>